<dbReference type="PANTHER" id="PTHR36439">
    <property type="entry name" value="BLL4334 PROTEIN"/>
    <property type="match status" value="1"/>
</dbReference>
<dbReference type="KEGG" id="rba:RB3418"/>
<evidence type="ECO:0000313" key="1">
    <source>
        <dbReference type="EMBL" id="CAD73182.1"/>
    </source>
</evidence>
<dbReference type="PIRSF" id="PIRSF008502">
    <property type="entry name" value="UCP008502"/>
    <property type="match status" value="1"/>
</dbReference>
<dbReference type="HOGENOM" id="CLU_106303_2_0_0"/>
<dbReference type="InterPro" id="IPR012545">
    <property type="entry name" value="DUF1697"/>
</dbReference>
<dbReference type="EnsemblBacteria" id="CAD73182">
    <property type="protein sequence ID" value="CAD73182"/>
    <property type="gene ID" value="RB3418"/>
</dbReference>
<proteinExistence type="predicted"/>
<dbReference type="Pfam" id="PF08002">
    <property type="entry name" value="DUF1697"/>
    <property type="match status" value="1"/>
</dbReference>
<accession>Q7UU99</accession>
<dbReference type="InParanoid" id="Q7UU99"/>
<dbReference type="STRING" id="243090.RB3418"/>
<protein>
    <recommendedName>
        <fullName evidence="3">DUF1697 domain-containing protein</fullName>
    </recommendedName>
</protein>
<gene>
    <name evidence="1" type="ordered locus">RB3418</name>
</gene>
<sequence length="213" mass="23480">MRPSIANTVNEFGWFHLHRALSQRHRRSIPLRKTMTTWIALFRGINVGGKNKLPMATLRSTLESIGCQSVLTYIQSGNVVFSCEPSSKEAIATRIADAVDENFGFRPQVMLLTKDEFQSAVANNPFADAVAAPKTLHYFFLSTPPVHPDLATIANLATATERFDLIENVFYLHAPDGFGTSKLAKSVERKLGVGITARNHSTVEKLAGLLNPE</sequence>
<dbReference type="PATRIC" id="fig|243090.15.peg.1576"/>
<evidence type="ECO:0008006" key="3">
    <source>
        <dbReference type="Google" id="ProtNLM"/>
    </source>
</evidence>
<dbReference type="SUPFAM" id="SSF160379">
    <property type="entry name" value="SP0830-like"/>
    <property type="match status" value="1"/>
</dbReference>
<name>Q7UU99_RHOBA</name>
<keyword evidence="2" id="KW-1185">Reference proteome</keyword>
<dbReference type="eggNOG" id="COG3797">
    <property type="taxonomic scope" value="Bacteria"/>
</dbReference>
<evidence type="ECO:0000313" key="2">
    <source>
        <dbReference type="Proteomes" id="UP000001025"/>
    </source>
</evidence>
<dbReference type="EMBL" id="BX294138">
    <property type="protein sequence ID" value="CAD73182.1"/>
    <property type="molecule type" value="Genomic_DNA"/>
</dbReference>
<dbReference type="Proteomes" id="UP000001025">
    <property type="component" value="Chromosome"/>
</dbReference>
<dbReference type="PANTHER" id="PTHR36439:SF1">
    <property type="entry name" value="DUF1697 DOMAIN-CONTAINING PROTEIN"/>
    <property type="match status" value="1"/>
</dbReference>
<reference evidence="1 2" key="1">
    <citation type="journal article" date="2003" name="Proc. Natl. Acad. Sci. U.S.A.">
        <title>Complete genome sequence of the marine planctomycete Pirellula sp. strain 1.</title>
        <authorList>
            <person name="Gloeckner F.O."/>
            <person name="Kube M."/>
            <person name="Bauer M."/>
            <person name="Teeling H."/>
            <person name="Lombardot T."/>
            <person name="Ludwig W."/>
            <person name="Gade D."/>
            <person name="Beck A."/>
            <person name="Borzym K."/>
            <person name="Heitmann K."/>
            <person name="Rabus R."/>
            <person name="Schlesner H."/>
            <person name="Amann R."/>
            <person name="Reinhardt R."/>
        </authorList>
    </citation>
    <scope>NUCLEOTIDE SEQUENCE [LARGE SCALE GENOMIC DNA]</scope>
    <source>
        <strain evidence="2">DSM 10527 / NCIMB 13988 / SH1</strain>
    </source>
</reference>
<dbReference type="AlphaFoldDB" id="Q7UU99"/>
<organism evidence="1 2">
    <name type="scientific">Rhodopirellula baltica (strain DSM 10527 / NCIMB 13988 / SH1)</name>
    <dbReference type="NCBI Taxonomy" id="243090"/>
    <lineage>
        <taxon>Bacteria</taxon>
        <taxon>Pseudomonadati</taxon>
        <taxon>Planctomycetota</taxon>
        <taxon>Planctomycetia</taxon>
        <taxon>Pirellulales</taxon>
        <taxon>Pirellulaceae</taxon>
        <taxon>Rhodopirellula</taxon>
    </lineage>
</organism>
<dbReference type="Gene3D" id="3.30.70.1280">
    <property type="entry name" value="SP0830-like domains"/>
    <property type="match status" value="1"/>
</dbReference>
<dbReference type="OrthoDB" id="9806494at2"/>